<feature type="domain" description="Glucose-methanol-choline oxidoreductase N-terminal" evidence="5">
    <location>
        <begin position="19"/>
        <end position="269"/>
    </location>
</feature>
<dbReference type="Pfam" id="PF05199">
    <property type="entry name" value="GMC_oxred_C"/>
    <property type="match status" value="1"/>
</dbReference>
<feature type="domain" description="Glucose-methanol-choline oxidoreductase C-terminal" evidence="6">
    <location>
        <begin position="350"/>
        <end position="483"/>
    </location>
</feature>
<evidence type="ECO:0000256" key="4">
    <source>
        <dbReference type="ARBA" id="ARBA00023002"/>
    </source>
</evidence>
<evidence type="ECO:0000313" key="7">
    <source>
        <dbReference type="EMBL" id="RDD60765.1"/>
    </source>
</evidence>
<proteinExistence type="inferred from homology"/>
<gene>
    <name evidence="7" type="ORF">DRB17_16335</name>
</gene>
<dbReference type="GO" id="GO:0050660">
    <property type="term" value="F:flavin adenine dinucleotide binding"/>
    <property type="evidence" value="ECO:0007669"/>
    <property type="project" value="InterPro"/>
</dbReference>
<evidence type="ECO:0000256" key="1">
    <source>
        <dbReference type="ARBA" id="ARBA00010790"/>
    </source>
</evidence>
<evidence type="ECO:0000259" key="6">
    <source>
        <dbReference type="Pfam" id="PF05199"/>
    </source>
</evidence>
<evidence type="ECO:0008006" key="9">
    <source>
        <dbReference type="Google" id="ProtNLM"/>
    </source>
</evidence>
<protein>
    <recommendedName>
        <fullName evidence="9">GMC family oxidoreductase</fullName>
    </recommendedName>
</protein>
<evidence type="ECO:0000256" key="3">
    <source>
        <dbReference type="ARBA" id="ARBA00022827"/>
    </source>
</evidence>
<keyword evidence="3" id="KW-0274">FAD</keyword>
<dbReference type="GO" id="GO:0016614">
    <property type="term" value="F:oxidoreductase activity, acting on CH-OH group of donors"/>
    <property type="evidence" value="ECO:0007669"/>
    <property type="project" value="InterPro"/>
</dbReference>
<comment type="caution">
    <text evidence="7">The sequence shown here is derived from an EMBL/GenBank/DDBJ whole genome shotgun (WGS) entry which is preliminary data.</text>
</comment>
<sequence>MNERHYDVLIIGAGAGGGTVARELAPLCREGKRIAVLEWGPRFRDSEFNGDELRMAGKVYFASGGFLTESRDMTLAFGRGYGGSTMVYTGTSIDLPAHVADAWAVPGLSHGDIAARTAKYKAENNVHELDDGLINENNGLFAQGCRALGLNVRKFPVNIKGCQGSGMCNMGCPNQAKQGTNRVQLPEAEAQGVEIVTHCRVERIGERYVDARIEPFPFGLPPEWEPGPYRIHAKVIVVCGGAVNTSALLLRSSLPGRFPALGRYFTCHPALTLIAQHDQPITNYYGFPKTYYCDDFERSDHFILETCMYFPFTTAKNIATFGEAHSAFLEDFRKLQMILVLAGDPALRENRIEVDGDGEPKVHYNFADSVRAGLVKAQKVAGDIFFAAGARRIHLPAAAEPMIDASMAGDLDTLVGDQHFELGRIPISAAHMMGGCRMGTSPEDSVTDAWGRVHGIPWLFCADSSLFPKSSEVNPYLTVMALADRVAEGIRMEAGALLA</sequence>
<dbReference type="AlphaFoldDB" id="A0A369T8S5"/>
<evidence type="ECO:0000313" key="8">
    <source>
        <dbReference type="Proteomes" id="UP000253941"/>
    </source>
</evidence>
<evidence type="ECO:0000259" key="5">
    <source>
        <dbReference type="Pfam" id="PF00732"/>
    </source>
</evidence>
<dbReference type="PANTHER" id="PTHR46056:SF12">
    <property type="entry name" value="LONG-CHAIN-ALCOHOL OXIDASE"/>
    <property type="match status" value="1"/>
</dbReference>
<dbReference type="Gene3D" id="3.50.50.60">
    <property type="entry name" value="FAD/NAD(P)-binding domain"/>
    <property type="match status" value="2"/>
</dbReference>
<dbReference type="PANTHER" id="PTHR46056">
    <property type="entry name" value="LONG-CHAIN-ALCOHOL OXIDASE"/>
    <property type="match status" value="1"/>
</dbReference>
<accession>A0A369T8S5</accession>
<dbReference type="InterPro" id="IPR000172">
    <property type="entry name" value="GMC_OxRdtase_N"/>
</dbReference>
<dbReference type="EMBL" id="QPMH01000020">
    <property type="protein sequence ID" value="RDD60765.1"/>
    <property type="molecule type" value="Genomic_DNA"/>
</dbReference>
<dbReference type="Proteomes" id="UP000253941">
    <property type="component" value="Unassembled WGS sequence"/>
</dbReference>
<dbReference type="SUPFAM" id="SSF51905">
    <property type="entry name" value="FAD/NAD(P)-binding domain"/>
    <property type="match status" value="1"/>
</dbReference>
<dbReference type="Pfam" id="PF00732">
    <property type="entry name" value="GMC_oxred_N"/>
    <property type="match status" value="1"/>
</dbReference>
<keyword evidence="2" id="KW-0285">Flavoprotein</keyword>
<dbReference type="InterPro" id="IPR007867">
    <property type="entry name" value="GMC_OxRtase_C"/>
</dbReference>
<organism evidence="7 8">
    <name type="scientific">Ferruginivarius sediminum</name>
    <dbReference type="NCBI Taxonomy" id="2661937"/>
    <lineage>
        <taxon>Bacteria</taxon>
        <taxon>Pseudomonadati</taxon>
        <taxon>Pseudomonadota</taxon>
        <taxon>Alphaproteobacteria</taxon>
        <taxon>Rhodospirillales</taxon>
        <taxon>Rhodospirillaceae</taxon>
        <taxon>Ferruginivarius</taxon>
    </lineage>
</organism>
<dbReference type="RefSeq" id="WP_114583293.1">
    <property type="nucleotide sequence ID" value="NZ_QPMH01000020.1"/>
</dbReference>
<reference evidence="7 8" key="1">
    <citation type="submission" date="2018-07" db="EMBL/GenBank/DDBJ databases">
        <title>Venubactetium sediminum gen. nov., sp. nov., isolated from a marine solar saltern.</title>
        <authorList>
            <person name="Wang S."/>
        </authorList>
    </citation>
    <scope>NUCLEOTIDE SEQUENCE [LARGE SCALE GENOMIC DNA]</scope>
    <source>
        <strain evidence="7 8">WD2A32</strain>
    </source>
</reference>
<evidence type="ECO:0000256" key="2">
    <source>
        <dbReference type="ARBA" id="ARBA00022630"/>
    </source>
</evidence>
<comment type="similarity">
    <text evidence="1">Belongs to the GMC oxidoreductase family.</text>
</comment>
<dbReference type="InterPro" id="IPR036188">
    <property type="entry name" value="FAD/NAD-bd_sf"/>
</dbReference>
<keyword evidence="8" id="KW-1185">Reference proteome</keyword>
<keyword evidence="4" id="KW-0560">Oxidoreductase</keyword>
<name>A0A369T8S5_9PROT</name>